<proteinExistence type="predicted"/>
<dbReference type="AlphaFoldDB" id="A0AAV7JXM0"/>
<protein>
    <submittedName>
        <fullName evidence="1">Uncharacterized protein</fullName>
    </submittedName>
</protein>
<keyword evidence="2" id="KW-1185">Reference proteome</keyword>
<comment type="caution">
    <text evidence="1">The sequence shown here is derived from an EMBL/GenBank/DDBJ whole genome shotgun (WGS) entry which is preliminary data.</text>
</comment>
<reference evidence="1 2" key="1">
    <citation type="journal article" date="2023" name="BMC Biol.">
        <title>The compact genome of the sponge Oopsacas minuta (Hexactinellida) is lacking key metazoan core genes.</title>
        <authorList>
            <person name="Santini S."/>
            <person name="Schenkelaars Q."/>
            <person name="Jourda C."/>
            <person name="Duchesne M."/>
            <person name="Belahbib H."/>
            <person name="Rocher C."/>
            <person name="Selva M."/>
            <person name="Riesgo A."/>
            <person name="Vervoort M."/>
            <person name="Leys S.P."/>
            <person name="Kodjabachian L."/>
            <person name="Le Bivic A."/>
            <person name="Borchiellini C."/>
            <person name="Claverie J.M."/>
            <person name="Renard E."/>
        </authorList>
    </citation>
    <scope>NUCLEOTIDE SEQUENCE [LARGE SCALE GENOMIC DNA]</scope>
    <source>
        <strain evidence="1">SPO-2</strain>
    </source>
</reference>
<sequence>MLRDWTKGKRKGQPFAIPMAWREPQDQTTDCYFCMANTKVLARRADKRFLIIVYHQLYDLSRILIDFLLRSLVVLLFLMMKELNWKREDIVEMEYQKKDTKSESKDSSCETRVTVQQFNQSELNDLVRDLDLSKQAAELLTSRLKEKQLQDRSVMVSFFRKREELLLPYFSVENKLVYCDDIPGPLGQLDISSYDPGE</sequence>
<name>A0AAV7JXM0_9METZ</name>
<dbReference type="PANTHER" id="PTHR46114">
    <property type="entry name" value="APPLE DOMAIN-CONTAINING PROTEIN"/>
    <property type="match status" value="1"/>
</dbReference>
<accession>A0AAV7JXM0</accession>
<organism evidence="1 2">
    <name type="scientific">Oopsacas minuta</name>
    <dbReference type="NCBI Taxonomy" id="111878"/>
    <lineage>
        <taxon>Eukaryota</taxon>
        <taxon>Metazoa</taxon>
        <taxon>Porifera</taxon>
        <taxon>Hexactinellida</taxon>
        <taxon>Hexasterophora</taxon>
        <taxon>Lyssacinosida</taxon>
        <taxon>Leucopsacidae</taxon>
        <taxon>Oopsacas</taxon>
    </lineage>
</organism>
<dbReference type="EMBL" id="JAKMXF010000295">
    <property type="protein sequence ID" value="KAI6653050.1"/>
    <property type="molecule type" value="Genomic_DNA"/>
</dbReference>
<evidence type="ECO:0000313" key="2">
    <source>
        <dbReference type="Proteomes" id="UP001165289"/>
    </source>
</evidence>
<dbReference type="PANTHER" id="PTHR46114:SF1">
    <property type="entry name" value="ZAD DOMAIN-CONTAINING PROTEIN"/>
    <property type="match status" value="1"/>
</dbReference>
<evidence type="ECO:0000313" key="1">
    <source>
        <dbReference type="EMBL" id="KAI6653050.1"/>
    </source>
</evidence>
<dbReference type="Proteomes" id="UP001165289">
    <property type="component" value="Unassembled WGS sequence"/>
</dbReference>
<gene>
    <name evidence="1" type="ORF">LOD99_3886</name>
</gene>